<evidence type="ECO:0000313" key="2">
    <source>
        <dbReference type="Proteomes" id="UP000053681"/>
    </source>
</evidence>
<dbReference type="AlphaFoldDB" id="A0A0V8JPE7"/>
<accession>A0A0V8JPE7</accession>
<dbReference type="Proteomes" id="UP000053681">
    <property type="component" value="Unassembled WGS sequence"/>
</dbReference>
<sequence>MREFKYKPPRLHNGELRTPILFYRNKPNVGPLPGESKDEEVFRTFGKVDRVWLKDLEMAKANGTLSDVTITIRDPLTEYRPSNLHYIAIDEIDYQNIKYNIKSVQPNLQDRRFIDIVAGVANV</sequence>
<comment type="caution">
    <text evidence="1">The sequence shown here is derived from an EMBL/GenBank/DDBJ whole genome shotgun (WGS) entry which is preliminary data.</text>
</comment>
<organism evidence="1 2">
    <name type="scientific">Priestia veravalensis</name>
    <dbReference type="NCBI Taxonomy" id="1414648"/>
    <lineage>
        <taxon>Bacteria</taxon>
        <taxon>Bacillati</taxon>
        <taxon>Bacillota</taxon>
        <taxon>Bacilli</taxon>
        <taxon>Bacillales</taxon>
        <taxon>Bacillaceae</taxon>
        <taxon>Priestia</taxon>
    </lineage>
</organism>
<gene>
    <name evidence="1" type="ORF">AS180_05265</name>
</gene>
<reference evidence="1 2" key="1">
    <citation type="submission" date="2015-11" db="EMBL/GenBank/DDBJ databases">
        <title>Bacillus caseinolyticus sp nov.</title>
        <authorList>
            <person name="Dastager S.G."/>
            <person name="Mawlankar R."/>
        </authorList>
    </citation>
    <scope>NUCLEOTIDE SEQUENCE [LARGE SCALE GENOMIC DNA]</scope>
    <source>
        <strain evidence="1 2">SGD-V-76</strain>
    </source>
</reference>
<name>A0A0V8JPE7_9BACI</name>
<protein>
    <submittedName>
        <fullName evidence="1">Phage head-tail adapter protein</fullName>
    </submittedName>
</protein>
<evidence type="ECO:0000313" key="1">
    <source>
        <dbReference type="EMBL" id="KSU88911.1"/>
    </source>
</evidence>
<keyword evidence="2" id="KW-1185">Reference proteome</keyword>
<dbReference type="EMBL" id="LNQP01000013">
    <property type="protein sequence ID" value="KSU88911.1"/>
    <property type="molecule type" value="Genomic_DNA"/>
</dbReference>
<proteinExistence type="predicted"/>
<dbReference type="RefSeq" id="WP_061785161.1">
    <property type="nucleotide sequence ID" value="NZ_KQ758633.1"/>
</dbReference>